<evidence type="ECO:0000259" key="8">
    <source>
        <dbReference type="PROSITE" id="PS51722"/>
    </source>
</evidence>
<feature type="compositionally biased region" description="Basic and acidic residues" evidence="7">
    <location>
        <begin position="28"/>
        <end position="44"/>
    </location>
</feature>
<feature type="coiled-coil region" evidence="6">
    <location>
        <begin position="176"/>
        <end position="207"/>
    </location>
</feature>
<dbReference type="InterPro" id="IPR005225">
    <property type="entry name" value="Small_GTP-bd"/>
</dbReference>
<keyword evidence="2" id="KW-0396">Initiation factor</keyword>
<dbReference type="EMBL" id="CAXDID020000187">
    <property type="protein sequence ID" value="CAL6051146.1"/>
    <property type="molecule type" value="Genomic_DNA"/>
</dbReference>
<gene>
    <name evidence="9" type="ORF">HINF_LOCUS44228</name>
</gene>
<accession>A0ABP1K3I0</accession>
<keyword evidence="10" id="KW-1185">Reference proteome</keyword>
<proteinExistence type="inferred from homology"/>
<reference evidence="9 10" key="1">
    <citation type="submission" date="2024-07" db="EMBL/GenBank/DDBJ databases">
        <authorList>
            <person name="Akdeniz Z."/>
        </authorList>
    </citation>
    <scope>NUCLEOTIDE SEQUENCE [LARGE SCALE GENOMIC DNA]</scope>
</reference>
<feature type="region of interest" description="Disordered" evidence="7">
    <location>
        <begin position="1"/>
        <end position="52"/>
    </location>
</feature>
<dbReference type="NCBIfam" id="TIGR00231">
    <property type="entry name" value="small_GTP"/>
    <property type="match status" value="1"/>
</dbReference>
<dbReference type="PANTHER" id="PTHR43381:SF4">
    <property type="entry name" value="EUKARYOTIC TRANSLATION INITIATION FACTOR 5B"/>
    <property type="match status" value="1"/>
</dbReference>
<dbReference type="Gene3D" id="3.40.50.300">
    <property type="entry name" value="P-loop containing nucleotide triphosphate hydrolases"/>
    <property type="match status" value="1"/>
</dbReference>
<evidence type="ECO:0000313" key="10">
    <source>
        <dbReference type="Proteomes" id="UP001642409"/>
    </source>
</evidence>
<feature type="coiled-coil region" evidence="6">
    <location>
        <begin position="68"/>
        <end position="132"/>
    </location>
</feature>
<dbReference type="PROSITE" id="PS51722">
    <property type="entry name" value="G_TR_2"/>
    <property type="match status" value="1"/>
</dbReference>
<evidence type="ECO:0000256" key="4">
    <source>
        <dbReference type="ARBA" id="ARBA00022917"/>
    </source>
</evidence>
<keyword evidence="3" id="KW-0547">Nucleotide-binding</keyword>
<dbReference type="CDD" id="cd01887">
    <property type="entry name" value="IF2_eIF5B"/>
    <property type="match status" value="1"/>
</dbReference>
<dbReference type="SUPFAM" id="SSF52540">
    <property type="entry name" value="P-loop containing nucleoside triphosphate hydrolases"/>
    <property type="match status" value="1"/>
</dbReference>
<dbReference type="InterPro" id="IPR027417">
    <property type="entry name" value="P-loop_NTPase"/>
</dbReference>
<dbReference type="PRINTS" id="PR00315">
    <property type="entry name" value="ELONGATNFCT"/>
</dbReference>
<name>A0ABP1K3I0_9EUKA</name>
<evidence type="ECO:0000313" key="9">
    <source>
        <dbReference type="EMBL" id="CAL6051146.1"/>
    </source>
</evidence>
<keyword evidence="4" id="KW-0648">Protein biosynthesis</keyword>
<protein>
    <submittedName>
        <fullName evidence="9">Putative</fullName>
    </submittedName>
</protein>
<comment type="similarity">
    <text evidence="1">Belongs to the TRAFAC class translation factor GTPase superfamily. Classic translation factor GTPase family. IF-2 subfamily.</text>
</comment>
<comment type="caution">
    <text evidence="9">The sequence shown here is derived from an EMBL/GenBank/DDBJ whole genome shotgun (WGS) entry which is preliminary data.</text>
</comment>
<feature type="domain" description="Tr-type G" evidence="8">
    <location>
        <begin position="262"/>
        <end position="480"/>
    </location>
</feature>
<evidence type="ECO:0000256" key="1">
    <source>
        <dbReference type="ARBA" id="ARBA00007733"/>
    </source>
</evidence>
<evidence type="ECO:0000256" key="6">
    <source>
        <dbReference type="SAM" id="Coils"/>
    </source>
</evidence>
<dbReference type="PANTHER" id="PTHR43381">
    <property type="entry name" value="TRANSLATION INITIATION FACTOR IF-2-RELATED"/>
    <property type="match status" value="1"/>
</dbReference>
<dbReference type="Pfam" id="PF00009">
    <property type="entry name" value="GTP_EFTU"/>
    <property type="match status" value="1"/>
</dbReference>
<sequence>MTTHVPKIQPKTAKVAVSKKISQSELQRQQERELKNREKKDKQQQDIAPKITPVKKATISAQDILNKVKCAEQLKQEEYEKRKRCQEEKLQQEALEAIKLEQIKLSQEQIKQELKQKEIERAQRKQQKLCQKIEPPLHSDIITNEQSENQFDEFLFLLTADQREKSAEQKRERDRIKIISKNAELLKQQQEQEQQNIDKKIINENENSWGGDYDEDLDVFGDDGSVIITNINQEMEQNQVIDTQQLTSQVSQKAKQQTNKHQRSPVICVIGHVKTGKTSILDMIRSTNVQLHEDGGITKQIGASYITKQFIKDKTVKFPYKFKINVPGILLIDTPGHESLISARTRGSSLADIAILVVDIMSGVELQTYEAINILRARNTPFIVALNKVDRVHNWKTQLDKNTRQSIQNQNIDTFNDFQLKYTQFTNKLCELGLLSDLWWKVSDINKIIPIIPTSAFTGEGICDLLALLVKFSQIQMENKKQYKNNVTRCTVLGVKKTIGQYSIYSNWTSYTIICQKYTIINKKRTSRNGSYIRV</sequence>
<dbReference type="Proteomes" id="UP001642409">
    <property type="component" value="Unassembled WGS sequence"/>
</dbReference>
<organism evidence="9 10">
    <name type="scientific">Hexamita inflata</name>
    <dbReference type="NCBI Taxonomy" id="28002"/>
    <lineage>
        <taxon>Eukaryota</taxon>
        <taxon>Metamonada</taxon>
        <taxon>Diplomonadida</taxon>
        <taxon>Hexamitidae</taxon>
        <taxon>Hexamitinae</taxon>
        <taxon>Hexamita</taxon>
    </lineage>
</organism>
<keyword evidence="5" id="KW-0342">GTP-binding</keyword>
<keyword evidence="6" id="KW-0175">Coiled coil</keyword>
<dbReference type="InterPro" id="IPR000795">
    <property type="entry name" value="T_Tr_GTP-bd_dom"/>
</dbReference>
<evidence type="ECO:0000256" key="3">
    <source>
        <dbReference type="ARBA" id="ARBA00022741"/>
    </source>
</evidence>
<evidence type="ECO:0000256" key="5">
    <source>
        <dbReference type="ARBA" id="ARBA00023134"/>
    </source>
</evidence>
<evidence type="ECO:0000256" key="2">
    <source>
        <dbReference type="ARBA" id="ARBA00022540"/>
    </source>
</evidence>
<dbReference type="CDD" id="cd22249">
    <property type="entry name" value="UDM1_RNF168_RNF169-like"/>
    <property type="match status" value="1"/>
</dbReference>
<dbReference type="InterPro" id="IPR015760">
    <property type="entry name" value="TIF_IF2"/>
</dbReference>
<evidence type="ECO:0000256" key="7">
    <source>
        <dbReference type="SAM" id="MobiDB-lite"/>
    </source>
</evidence>